<keyword evidence="3" id="KW-1185">Reference proteome</keyword>
<organism evidence="2 3">
    <name type="scientific">Leucobacter soli</name>
    <dbReference type="NCBI Taxonomy" id="2812850"/>
    <lineage>
        <taxon>Bacteria</taxon>
        <taxon>Bacillati</taxon>
        <taxon>Actinomycetota</taxon>
        <taxon>Actinomycetes</taxon>
        <taxon>Micrococcales</taxon>
        <taxon>Microbacteriaceae</taxon>
        <taxon>Leucobacter</taxon>
    </lineage>
</organism>
<accession>A0A916K3T0</accession>
<comment type="caution">
    <text evidence="2">The sequence shown here is derived from an EMBL/GenBank/DDBJ whole genome shotgun (WGS) entry which is preliminary data.</text>
</comment>
<gene>
    <name evidence="2" type="ORF">LEUCIP111803_02428</name>
</gene>
<dbReference type="AlphaFoldDB" id="A0A916K3T0"/>
<dbReference type="Proteomes" id="UP000693892">
    <property type="component" value="Unassembled WGS sequence"/>
</dbReference>
<dbReference type="RefSeq" id="WP_218116351.1">
    <property type="nucleotide sequence ID" value="NZ_CAJVAP010000039.1"/>
</dbReference>
<name>A0A916K3T0_9MICO</name>
<evidence type="ECO:0000259" key="1">
    <source>
        <dbReference type="PROSITE" id="PS51186"/>
    </source>
</evidence>
<evidence type="ECO:0000313" key="3">
    <source>
        <dbReference type="Proteomes" id="UP000693892"/>
    </source>
</evidence>
<reference evidence="2" key="1">
    <citation type="submission" date="2021-06" db="EMBL/GenBank/DDBJ databases">
        <authorList>
            <person name="Criscuolo A."/>
        </authorList>
    </citation>
    <scope>NUCLEOTIDE SEQUENCE</scope>
    <source>
        <strain evidence="2">CIP111803</strain>
    </source>
</reference>
<proteinExistence type="predicted"/>
<dbReference type="PROSITE" id="PS51186">
    <property type="entry name" value="GNAT"/>
    <property type="match status" value="1"/>
</dbReference>
<dbReference type="EC" id="2.3.-.-" evidence="2"/>
<keyword evidence="2" id="KW-0808">Transferase</keyword>
<feature type="domain" description="N-acetyltransferase" evidence="1">
    <location>
        <begin position="63"/>
        <end position="196"/>
    </location>
</feature>
<dbReference type="Pfam" id="PF00583">
    <property type="entry name" value="Acetyltransf_1"/>
    <property type="match status" value="1"/>
</dbReference>
<protein>
    <submittedName>
        <fullName evidence="2">Acetyltransferase OgpAT</fullName>
        <ecNumber evidence="2">2.3.-.-</ecNumber>
    </submittedName>
</protein>
<dbReference type="GO" id="GO:0016747">
    <property type="term" value="F:acyltransferase activity, transferring groups other than amino-acyl groups"/>
    <property type="evidence" value="ECO:0007669"/>
    <property type="project" value="InterPro"/>
</dbReference>
<dbReference type="InterPro" id="IPR000182">
    <property type="entry name" value="GNAT_dom"/>
</dbReference>
<sequence length="204" mass="22061">MDVRPAQLQDLPGVYRVCLLADDPGWPGRDPERNPELLGHVYAGPYVAHDRGLCRVVVDAGGVAGYLLATADTDGFFAWLEAEWLPVLRAQYPEGSGAPDDAWIVRAIHRPQRPPAELVDPFPAHLHIDLLPRARGRGLGRVLIDGLRTDLATAGVPGVHLGVGSDNANAIEFYRHLGFETFADDGDTRWMMTNCDPAGPALAG</sequence>
<dbReference type="PANTHER" id="PTHR13170:SF16">
    <property type="entry name" value="PROTEIN O-GLCNACASE"/>
    <property type="match status" value="1"/>
</dbReference>
<evidence type="ECO:0000313" key="2">
    <source>
        <dbReference type="EMBL" id="CAG7621383.1"/>
    </source>
</evidence>
<dbReference type="PANTHER" id="PTHR13170">
    <property type="entry name" value="O-GLCNACASE"/>
    <property type="match status" value="1"/>
</dbReference>
<keyword evidence="2" id="KW-0012">Acyltransferase</keyword>
<dbReference type="EMBL" id="CAJVAP010000039">
    <property type="protein sequence ID" value="CAG7621383.1"/>
    <property type="molecule type" value="Genomic_DNA"/>
</dbReference>
<dbReference type="InterPro" id="IPR051822">
    <property type="entry name" value="Glycosyl_Hydrolase_84"/>
</dbReference>